<name>A0A1G6ZM86_9BACT</name>
<feature type="transmembrane region" description="Helical" evidence="14">
    <location>
        <begin position="52"/>
        <end position="72"/>
    </location>
</feature>
<feature type="transmembrane region" description="Helical" evidence="14">
    <location>
        <begin position="84"/>
        <end position="100"/>
    </location>
</feature>
<keyword evidence="5" id="KW-0808">Transferase</keyword>
<comment type="subcellular location">
    <subcellularLocation>
        <location evidence="2">Membrane</location>
    </subcellularLocation>
</comment>
<dbReference type="FunFam" id="3.30.565.10:FF:000010">
    <property type="entry name" value="Sensor histidine kinase RcsC"/>
    <property type="match status" value="1"/>
</dbReference>
<keyword evidence="18" id="KW-1185">Reference proteome</keyword>
<dbReference type="SMART" id="SM00387">
    <property type="entry name" value="HATPase_c"/>
    <property type="match status" value="1"/>
</dbReference>
<evidence type="ECO:0000256" key="14">
    <source>
        <dbReference type="SAM" id="Phobius"/>
    </source>
</evidence>
<dbReference type="RefSeq" id="WP_090147391.1">
    <property type="nucleotide sequence ID" value="NZ_FNAN01000003.1"/>
</dbReference>
<dbReference type="PANTHER" id="PTHR45339">
    <property type="entry name" value="HYBRID SIGNAL TRANSDUCTION HISTIDINE KINASE J"/>
    <property type="match status" value="1"/>
</dbReference>
<evidence type="ECO:0000256" key="4">
    <source>
        <dbReference type="ARBA" id="ARBA00022553"/>
    </source>
</evidence>
<evidence type="ECO:0000256" key="11">
    <source>
        <dbReference type="ARBA" id="ARBA00023012"/>
    </source>
</evidence>
<evidence type="ECO:0000256" key="6">
    <source>
        <dbReference type="ARBA" id="ARBA00022692"/>
    </source>
</evidence>
<organism evidence="17 18">
    <name type="scientific">Dyadobacter soli</name>
    <dbReference type="NCBI Taxonomy" id="659014"/>
    <lineage>
        <taxon>Bacteria</taxon>
        <taxon>Pseudomonadati</taxon>
        <taxon>Bacteroidota</taxon>
        <taxon>Cytophagia</taxon>
        <taxon>Cytophagales</taxon>
        <taxon>Spirosomataceae</taxon>
        <taxon>Dyadobacter</taxon>
    </lineage>
</organism>
<reference evidence="18" key="1">
    <citation type="submission" date="2016-10" db="EMBL/GenBank/DDBJ databases">
        <authorList>
            <person name="Varghese N."/>
            <person name="Submissions S."/>
        </authorList>
    </citation>
    <scope>NUCLEOTIDE SEQUENCE [LARGE SCALE GENOMIC DNA]</scope>
    <source>
        <strain evidence="18">DSM 25329</strain>
    </source>
</reference>
<dbReference type="CDD" id="cd16922">
    <property type="entry name" value="HATPase_EvgS-ArcB-TorS-like"/>
    <property type="match status" value="1"/>
</dbReference>
<dbReference type="Pfam" id="PF00512">
    <property type="entry name" value="HisKA"/>
    <property type="match status" value="1"/>
</dbReference>
<evidence type="ECO:0000256" key="8">
    <source>
        <dbReference type="ARBA" id="ARBA00022777"/>
    </source>
</evidence>
<dbReference type="InterPro" id="IPR004358">
    <property type="entry name" value="Sig_transdc_His_kin-like_C"/>
</dbReference>
<dbReference type="InterPro" id="IPR036097">
    <property type="entry name" value="HisK_dim/P_sf"/>
</dbReference>
<dbReference type="FunFam" id="1.10.287.130:FF:000004">
    <property type="entry name" value="Ethylene receptor 1"/>
    <property type="match status" value="1"/>
</dbReference>
<dbReference type="OrthoDB" id="9811889at2"/>
<dbReference type="Pfam" id="PF02518">
    <property type="entry name" value="HATPase_c"/>
    <property type="match status" value="1"/>
</dbReference>
<feature type="transmembrane region" description="Helical" evidence="14">
    <location>
        <begin position="28"/>
        <end position="46"/>
    </location>
</feature>
<dbReference type="InterPro" id="IPR005467">
    <property type="entry name" value="His_kinase_dom"/>
</dbReference>
<dbReference type="PRINTS" id="PR00344">
    <property type="entry name" value="BCTRLSENSOR"/>
</dbReference>
<proteinExistence type="predicted"/>
<comment type="catalytic activity">
    <reaction evidence="1">
        <text>ATP + protein L-histidine = ADP + protein N-phospho-L-histidine.</text>
        <dbReference type="EC" id="2.7.13.3"/>
    </reaction>
</comment>
<gene>
    <name evidence="17" type="ORF">SAMN04487996_103169</name>
</gene>
<evidence type="ECO:0000256" key="7">
    <source>
        <dbReference type="ARBA" id="ARBA00022741"/>
    </source>
</evidence>
<keyword evidence="12 14" id="KW-0472">Membrane</keyword>
<evidence type="ECO:0000256" key="12">
    <source>
        <dbReference type="ARBA" id="ARBA00023136"/>
    </source>
</evidence>
<evidence type="ECO:0000256" key="2">
    <source>
        <dbReference type="ARBA" id="ARBA00004370"/>
    </source>
</evidence>
<dbReference type="PROSITE" id="PS50109">
    <property type="entry name" value="HIS_KIN"/>
    <property type="match status" value="1"/>
</dbReference>
<feature type="transmembrane region" description="Helical" evidence="14">
    <location>
        <begin position="106"/>
        <end position="124"/>
    </location>
</feature>
<dbReference type="Gene3D" id="3.40.50.2300">
    <property type="match status" value="1"/>
</dbReference>
<feature type="domain" description="Histidine kinase" evidence="15">
    <location>
        <begin position="220"/>
        <end position="443"/>
    </location>
</feature>
<dbReference type="GO" id="GO:0016020">
    <property type="term" value="C:membrane"/>
    <property type="evidence" value="ECO:0007669"/>
    <property type="project" value="UniProtKB-SubCell"/>
</dbReference>
<dbReference type="STRING" id="659014.SAMN04487996_103169"/>
<dbReference type="SUPFAM" id="SSF55874">
    <property type="entry name" value="ATPase domain of HSP90 chaperone/DNA topoisomerase II/histidine kinase"/>
    <property type="match status" value="1"/>
</dbReference>
<dbReference type="EMBL" id="FNAN01000003">
    <property type="protein sequence ID" value="SDE03630.1"/>
    <property type="molecule type" value="Genomic_DNA"/>
</dbReference>
<keyword evidence="7" id="KW-0547">Nucleotide-binding</keyword>
<dbReference type="GO" id="GO:0000155">
    <property type="term" value="F:phosphorelay sensor kinase activity"/>
    <property type="evidence" value="ECO:0007669"/>
    <property type="project" value="InterPro"/>
</dbReference>
<evidence type="ECO:0000259" key="16">
    <source>
        <dbReference type="PROSITE" id="PS50110"/>
    </source>
</evidence>
<evidence type="ECO:0000256" key="9">
    <source>
        <dbReference type="ARBA" id="ARBA00022840"/>
    </source>
</evidence>
<dbReference type="PROSITE" id="PS50110">
    <property type="entry name" value="RESPONSE_REGULATORY"/>
    <property type="match status" value="1"/>
</dbReference>
<feature type="domain" description="Response regulatory" evidence="16">
    <location>
        <begin position="466"/>
        <end position="580"/>
    </location>
</feature>
<keyword evidence="8 17" id="KW-0418">Kinase</keyword>
<keyword evidence="11" id="KW-0902">Two-component regulatory system</keyword>
<feature type="transmembrane region" description="Helical" evidence="14">
    <location>
        <begin position="131"/>
        <end position="149"/>
    </location>
</feature>
<dbReference type="InterPro" id="IPR003661">
    <property type="entry name" value="HisK_dim/P_dom"/>
</dbReference>
<protein>
    <recommendedName>
        <fullName evidence="3">histidine kinase</fullName>
        <ecNumber evidence="3">2.7.13.3</ecNumber>
    </recommendedName>
</protein>
<dbReference type="SUPFAM" id="SSF52172">
    <property type="entry name" value="CheY-like"/>
    <property type="match status" value="1"/>
</dbReference>
<dbReference type="CDD" id="cd00082">
    <property type="entry name" value="HisKA"/>
    <property type="match status" value="1"/>
</dbReference>
<evidence type="ECO:0000313" key="17">
    <source>
        <dbReference type="EMBL" id="SDE03630.1"/>
    </source>
</evidence>
<dbReference type="SMART" id="SM00448">
    <property type="entry name" value="REC"/>
    <property type="match status" value="1"/>
</dbReference>
<dbReference type="GO" id="GO:0005524">
    <property type="term" value="F:ATP binding"/>
    <property type="evidence" value="ECO:0007669"/>
    <property type="project" value="UniProtKB-KW"/>
</dbReference>
<evidence type="ECO:0000256" key="13">
    <source>
        <dbReference type="PROSITE-ProRule" id="PRU00169"/>
    </source>
</evidence>
<dbReference type="InterPro" id="IPR003594">
    <property type="entry name" value="HATPase_dom"/>
</dbReference>
<evidence type="ECO:0000256" key="10">
    <source>
        <dbReference type="ARBA" id="ARBA00022989"/>
    </source>
</evidence>
<evidence type="ECO:0000256" key="5">
    <source>
        <dbReference type="ARBA" id="ARBA00022679"/>
    </source>
</evidence>
<evidence type="ECO:0000256" key="3">
    <source>
        <dbReference type="ARBA" id="ARBA00012438"/>
    </source>
</evidence>
<keyword evidence="4 13" id="KW-0597">Phosphoprotein</keyword>
<dbReference type="Gene3D" id="3.30.565.10">
    <property type="entry name" value="Histidine kinase-like ATPase, C-terminal domain"/>
    <property type="match status" value="1"/>
</dbReference>
<evidence type="ECO:0000313" key="18">
    <source>
        <dbReference type="Proteomes" id="UP000198748"/>
    </source>
</evidence>
<sequence>MKDFYNSGSFEQLWQEEVEIRTRVQNRLFCITFLVCNPLSSIAFFLKGDPFFYTLLPAHMLSGIIILGYMFLNYRKVISGQQMSFYTFVTLICFYAFLLSKPHLSYVQSCLNLTLAIIFAGLVLRWPLRYALVVSGLSLALYPASIHFLSETSLSEFFEQGAVFVMAAHFVFPFVVKLNYSKDKREFYFRYTLQQQNDALEQQKTIAEQATRAKTDFLSMMSHEIRTPLNGIVGMVHLMMQEEEHSEKPNDLLKTLKFSADHLMAVVNDVLDFNKINSNHVVLDPQPFNPFEFFDILKKTFDPKANEKGIGLVFSIDPRLPAQLVTDRLRLNQVITNLVHNAIKFTASGSVALDVREAARTPEAVTLDFAVTDTGIGIPDSEQAGIFEIFTQVRARTHSDSVSGTGLGLAISRELMRLFGSEIQLESKEGCGSRFSFRLSMPYSEQPLVTSEPLLAGIIEDIPEVRVLVADDNKTNLVLATHLLKRRNIRHDTASNGQEAYEMFRENHYDLVLMDLRMPVMDGFESTALIRQLAPDVPIIALTASAFENEKERAMASGFSGYFIKPFIPQDFYDYIFPFLGIAVK</sequence>
<keyword evidence="6 14" id="KW-0812">Transmembrane</keyword>
<evidence type="ECO:0000259" key="15">
    <source>
        <dbReference type="PROSITE" id="PS50109"/>
    </source>
</evidence>
<keyword evidence="9" id="KW-0067">ATP-binding</keyword>
<evidence type="ECO:0000256" key="1">
    <source>
        <dbReference type="ARBA" id="ARBA00000085"/>
    </source>
</evidence>
<dbReference type="PANTHER" id="PTHR45339:SF1">
    <property type="entry name" value="HYBRID SIGNAL TRANSDUCTION HISTIDINE KINASE J"/>
    <property type="match status" value="1"/>
</dbReference>
<dbReference type="CDD" id="cd17546">
    <property type="entry name" value="REC_hyHK_CKI1_RcsC-like"/>
    <property type="match status" value="1"/>
</dbReference>
<dbReference type="Gene3D" id="1.10.287.130">
    <property type="match status" value="1"/>
</dbReference>
<accession>A0A1G6ZM86</accession>
<dbReference type="SUPFAM" id="SSF47384">
    <property type="entry name" value="Homodimeric domain of signal transducing histidine kinase"/>
    <property type="match status" value="1"/>
</dbReference>
<dbReference type="InterPro" id="IPR036890">
    <property type="entry name" value="HATPase_C_sf"/>
</dbReference>
<dbReference type="AlphaFoldDB" id="A0A1G6ZM86"/>
<dbReference type="Proteomes" id="UP000198748">
    <property type="component" value="Unassembled WGS sequence"/>
</dbReference>
<dbReference type="EC" id="2.7.13.3" evidence="3"/>
<feature type="modified residue" description="4-aspartylphosphate" evidence="13">
    <location>
        <position position="515"/>
    </location>
</feature>
<dbReference type="InterPro" id="IPR011006">
    <property type="entry name" value="CheY-like_superfamily"/>
</dbReference>
<dbReference type="InterPro" id="IPR001789">
    <property type="entry name" value="Sig_transdc_resp-reg_receiver"/>
</dbReference>
<dbReference type="Pfam" id="PF00072">
    <property type="entry name" value="Response_reg"/>
    <property type="match status" value="1"/>
</dbReference>
<feature type="transmembrane region" description="Helical" evidence="14">
    <location>
        <begin position="161"/>
        <end position="180"/>
    </location>
</feature>
<dbReference type="SMART" id="SM00388">
    <property type="entry name" value="HisKA"/>
    <property type="match status" value="1"/>
</dbReference>
<keyword evidence="10 14" id="KW-1133">Transmembrane helix</keyword>